<feature type="non-terminal residue" evidence="2">
    <location>
        <position position="1"/>
    </location>
</feature>
<reference evidence="2 3" key="1">
    <citation type="journal article" date="2010" name="Science">
        <title>Genomic comparison of the ants Camponotus floridanus and Harpegnathos saltator.</title>
        <authorList>
            <person name="Bonasio R."/>
            <person name="Zhang G."/>
            <person name="Ye C."/>
            <person name="Mutti N.S."/>
            <person name="Fang X."/>
            <person name="Qin N."/>
            <person name="Donahue G."/>
            <person name="Yang P."/>
            <person name="Li Q."/>
            <person name="Li C."/>
            <person name="Zhang P."/>
            <person name="Huang Z."/>
            <person name="Berger S.L."/>
            <person name="Reinberg D."/>
            <person name="Wang J."/>
            <person name="Liebig J."/>
        </authorList>
    </citation>
    <scope>NUCLEOTIDE SEQUENCE [LARGE SCALE GENOMIC DNA]</scope>
    <source>
        <strain evidence="2 3">R22 G/1</strain>
    </source>
</reference>
<dbReference type="OrthoDB" id="7693528at2759"/>
<sequence length="294" mass="33783">VASEIEERRCDLIDRRRYLKDKVTTMERSIPALMTCNMWRMVNDCRRDAPYRIVRQIVDNLSPQPDPIDRLLAKLKSTVNELRLETAQLHDKIIGADVKLEETTMELESLELANKETEEKLVELRNQVQRYSTSSLHSIHSEDLICLKKIHQLAEEELDMKSCIKELEGKEAMYRRQMKQFLPCEKYQHDKEKKTCCSCPMSVTLDAYEQTPMKSFQTCRLLNLHENLGPSFSPYISLNSCAPCSATKYKTSNCRASSISKTETLRLGPGIDDGTSDEEFCECCSCDDGNEEST</sequence>
<feature type="coiled-coil region" evidence="1">
    <location>
        <begin position="72"/>
        <end position="134"/>
    </location>
</feature>
<keyword evidence="3" id="KW-1185">Reference proteome</keyword>
<evidence type="ECO:0000313" key="2">
    <source>
        <dbReference type="EMBL" id="EFN78749.1"/>
    </source>
</evidence>
<gene>
    <name evidence="2" type="ORF">EAI_08214</name>
</gene>
<dbReference type="AlphaFoldDB" id="E2BZX2"/>
<proteinExistence type="predicted"/>
<dbReference type="EMBL" id="GL451708">
    <property type="protein sequence ID" value="EFN78749.1"/>
    <property type="molecule type" value="Genomic_DNA"/>
</dbReference>
<dbReference type="InParanoid" id="E2BZX2"/>
<keyword evidence="1" id="KW-0175">Coiled coil</keyword>
<organism evidence="3">
    <name type="scientific">Harpegnathos saltator</name>
    <name type="common">Jerdon's jumping ant</name>
    <dbReference type="NCBI Taxonomy" id="610380"/>
    <lineage>
        <taxon>Eukaryota</taxon>
        <taxon>Metazoa</taxon>
        <taxon>Ecdysozoa</taxon>
        <taxon>Arthropoda</taxon>
        <taxon>Hexapoda</taxon>
        <taxon>Insecta</taxon>
        <taxon>Pterygota</taxon>
        <taxon>Neoptera</taxon>
        <taxon>Endopterygota</taxon>
        <taxon>Hymenoptera</taxon>
        <taxon>Apocrita</taxon>
        <taxon>Aculeata</taxon>
        <taxon>Formicoidea</taxon>
        <taxon>Formicidae</taxon>
        <taxon>Ponerinae</taxon>
        <taxon>Ponerini</taxon>
        <taxon>Harpegnathos</taxon>
    </lineage>
</organism>
<evidence type="ECO:0000313" key="3">
    <source>
        <dbReference type="Proteomes" id="UP000008237"/>
    </source>
</evidence>
<evidence type="ECO:0000256" key="1">
    <source>
        <dbReference type="SAM" id="Coils"/>
    </source>
</evidence>
<dbReference type="Proteomes" id="UP000008237">
    <property type="component" value="Unassembled WGS sequence"/>
</dbReference>
<accession>E2BZX2</accession>
<name>E2BZX2_HARSA</name>
<protein>
    <submittedName>
        <fullName evidence="2">Uncharacterized protein</fullName>
    </submittedName>
</protein>